<evidence type="ECO:0000256" key="3">
    <source>
        <dbReference type="ARBA" id="ARBA00023054"/>
    </source>
</evidence>
<dbReference type="HOGENOM" id="CLU_1254981_0_0_9"/>
<dbReference type="InterPro" id="IPR006143">
    <property type="entry name" value="RND_pump_MFP"/>
</dbReference>
<dbReference type="GO" id="GO:0016020">
    <property type="term" value="C:membrane"/>
    <property type="evidence" value="ECO:0007669"/>
    <property type="project" value="InterPro"/>
</dbReference>
<dbReference type="EMBL" id="CBGL010000128">
    <property type="protein sequence ID" value="CDD12543.1"/>
    <property type="molecule type" value="Genomic_DNA"/>
</dbReference>
<comment type="caution">
    <text evidence="5">The sequence shown here is derived from an EMBL/GenBank/DDBJ whole genome shotgun (WGS) entry which is preliminary data.</text>
</comment>
<sequence>MEADYLVAKSNYEKAASDVNDTVITTPISGYIIGKPTPVGQTISSGISTPQVIMSVATLDNMEIEALVDESDIGQVKDGQKVKFTVDAYPNETFTGKVRLISRSATTENNVIYYKVYVTVDDAKGKLLPTMTARTEIIIDEADDVTIVPLNCIYSDGTRRYVKVYNEKTKETRDVDVKLGLTSDSEVAVTATGLSIGDKLLVKKAVSKQSSNRMGPPPMH</sequence>
<dbReference type="PANTHER" id="PTHR32347:SF14">
    <property type="entry name" value="EFFLUX SYSTEM COMPONENT YKNX-RELATED"/>
    <property type="match status" value="1"/>
</dbReference>
<evidence type="ECO:0000256" key="1">
    <source>
        <dbReference type="ARBA" id="ARBA00004196"/>
    </source>
</evidence>
<dbReference type="GO" id="GO:0022857">
    <property type="term" value="F:transmembrane transporter activity"/>
    <property type="evidence" value="ECO:0007669"/>
    <property type="project" value="InterPro"/>
</dbReference>
<dbReference type="NCBIfam" id="TIGR01730">
    <property type="entry name" value="RND_mfp"/>
    <property type="match status" value="1"/>
</dbReference>
<dbReference type="AlphaFoldDB" id="R6WMZ9"/>
<dbReference type="Gene3D" id="2.40.420.20">
    <property type="match status" value="1"/>
</dbReference>
<keyword evidence="3" id="KW-0175">Coiled coil</keyword>
<evidence type="ECO:0000256" key="2">
    <source>
        <dbReference type="ARBA" id="ARBA00009477"/>
    </source>
</evidence>
<dbReference type="SUPFAM" id="SSF111369">
    <property type="entry name" value="HlyD-like secretion proteins"/>
    <property type="match status" value="1"/>
</dbReference>
<dbReference type="InterPro" id="IPR050465">
    <property type="entry name" value="UPF0194_transport"/>
</dbReference>
<evidence type="ECO:0000313" key="5">
    <source>
        <dbReference type="EMBL" id="CDD12543.1"/>
    </source>
</evidence>
<accession>R6WMZ9</accession>
<dbReference type="InterPro" id="IPR058636">
    <property type="entry name" value="Beta-barrel_YknX"/>
</dbReference>
<dbReference type="FunFam" id="2.40.30.170:FF:000010">
    <property type="entry name" value="Efflux RND transporter periplasmic adaptor subunit"/>
    <property type="match status" value="1"/>
</dbReference>
<dbReference type="GO" id="GO:0030313">
    <property type="term" value="C:cell envelope"/>
    <property type="evidence" value="ECO:0007669"/>
    <property type="project" value="UniProtKB-SubCell"/>
</dbReference>
<protein>
    <submittedName>
        <fullName evidence="5">Efflux transporter RND family MFP subunit</fullName>
    </submittedName>
</protein>
<gene>
    <name evidence="5" type="ORF">BN587_01082</name>
</gene>
<feature type="domain" description="YknX-like beta-barrel" evidence="4">
    <location>
        <begin position="62"/>
        <end position="137"/>
    </location>
</feature>
<comment type="subcellular location">
    <subcellularLocation>
        <location evidence="1">Cell envelope</location>
    </subcellularLocation>
</comment>
<comment type="similarity">
    <text evidence="2">Belongs to the membrane fusion protein (MFP) (TC 8.A.1) family.</text>
</comment>
<name>R6WMZ9_9FIRM</name>
<organism evidence="5">
    <name type="scientific">Phascolarctobacterium succinatutens CAG:287</name>
    <dbReference type="NCBI Taxonomy" id="1263101"/>
    <lineage>
        <taxon>Bacteria</taxon>
        <taxon>Bacillati</taxon>
        <taxon>Bacillota</taxon>
        <taxon>Negativicutes</taxon>
        <taxon>Acidaminococcales</taxon>
        <taxon>Acidaminococcaceae</taxon>
        <taxon>Phascolarctobacterium</taxon>
    </lineage>
</organism>
<evidence type="ECO:0000259" key="4">
    <source>
        <dbReference type="Pfam" id="PF25990"/>
    </source>
</evidence>
<dbReference type="Pfam" id="PF25990">
    <property type="entry name" value="Beta-barrel_YknX"/>
    <property type="match status" value="1"/>
</dbReference>
<dbReference type="PANTHER" id="PTHR32347">
    <property type="entry name" value="EFFLUX SYSTEM COMPONENT YKNX-RELATED"/>
    <property type="match status" value="1"/>
</dbReference>
<reference evidence="5" key="1">
    <citation type="submission" date="2012-11" db="EMBL/GenBank/DDBJ databases">
        <title>Dependencies among metagenomic species, viruses, plasmids and units of genetic variation.</title>
        <authorList>
            <person name="Nielsen H.B."/>
            <person name="Almeida M."/>
            <person name="Juncker A.S."/>
            <person name="Rasmussen S."/>
            <person name="Li J."/>
            <person name="Sunagawa S."/>
            <person name="Plichta D."/>
            <person name="Gautier L."/>
            <person name="Le Chatelier E."/>
            <person name="Peletier E."/>
            <person name="Bonde I."/>
            <person name="Nielsen T."/>
            <person name="Manichanh C."/>
            <person name="Arumugam M."/>
            <person name="Batto J."/>
            <person name="Santos M.B.Q.D."/>
            <person name="Blom N."/>
            <person name="Borruel N."/>
            <person name="Burgdorf K.S."/>
            <person name="Boumezbeur F."/>
            <person name="Casellas F."/>
            <person name="Dore J."/>
            <person name="Guarner F."/>
            <person name="Hansen T."/>
            <person name="Hildebrand F."/>
            <person name="Kaas R.S."/>
            <person name="Kennedy S."/>
            <person name="Kristiansen K."/>
            <person name="Kultima J.R."/>
            <person name="Leonard P."/>
            <person name="Levenez F."/>
            <person name="Lund O."/>
            <person name="Moumen B."/>
            <person name="Le Paslier D."/>
            <person name="Pons N."/>
            <person name="Pedersen O."/>
            <person name="Prifti E."/>
            <person name="Qin J."/>
            <person name="Raes J."/>
            <person name="Tap J."/>
            <person name="Tims S."/>
            <person name="Ussery D.W."/>
            <person name="Yamada T."/>
            <person name="MetaHit consortium"/>
            <person name="Renault P."/>
            <person name="Sicheritz-Ponten T."/>
            <person name="Bork P."/>
            <person name="Wang J."/>
            <person name="Brunak S."/>
            <person name="Ehrlich S.D."/>
        </authorList>
    </citation>
    <scope>NUCLEOTIDE SEQUENCE [LARGE SCALE GENOMIC DNA]</scope>
</reference>
<dbReference type="Proteomes" id="UP000014937">
    <property type="component" value="Unassembled WGS sequence"/>
</dbReference>
<proteinExistence type="inferred from homology"/>
<dbReference type="Gene3D" id="2.40.30.170">
    <property type="match status" value="1"/>
</dbReference>